<organism evidence="2 3">
    <name type="scientific">Oryza sativa subsp. japonica</name>
    <name type="common">Rice</name>
    <dbReference type="NCBI Taxonomy" id="39947"/>
    <lineage>
        <taxon>Eukaryota</taxon>
        <taxon>Viridiplantae</taxon>
        <taxon>Streptophyta</taxon>
        <taxon>Embryophyta</taxon>
        <taxon>Tracheophyta</taxon>
        <taxon>Spermatophyta</taxon>
        <taxon>Magnoliopsida</taxon>
        <taxon>Liliopsida</taxon>
        <taxon>Poales</taxon>
        <taxon>Poaceae</taxon>
        <taxon>BOP clade</taxon>
        <taxon>Oryzoideae</taxon>
        <taxon>Oryzeae</taxon>
        <taxon>Oryzinae</taxon>
        <taxon>Oryza</taxon>
        <taxon>Oryza sativa</taxon>
    </lineage>
</organism>
<feature type="compositionally biased region" description="Basic and acidic residues" evidence="1">
    <location>
        <begin position="228"/>
        <end position="246"/>
    </location>
</feature>
<gene>
    <name evidence="2" type="ORF">OJ1126_B11.13</name>
</gene>
<evidence type="ECO:0000256" key="1">
    <source>
        <dbReference type="SAM" id="MobiDB-lite"/>
    </source>
</evidence>
<feature type="compositionally biased region" description="Low complexity" evidence="1">
    <location>
        <begin position="346"/>
        <end position="356"/>
    </location>
</feature>
<evidence type="ECO:0000313" key="3">
    <source>
        <dbReference type="Proteomes" id="UP000000763"/>
    </source>
</evidence>
<sequence>MTRADRIHDGQRWFRSSLHISPYRAGYDQKSAHATYNQSAIDAASEPQPPTPLGSKSSPSASPPQPAPPQRGVHCRQQAFSDAITIFTFSVDVHCRQRASNMFKEQLLDYSRHRPRLHCQRSRASLHRAADAGSALHLAASAAAAALHRAALHRTAAAALHRAAATAAALPRAGAAAVLHRCHARNFYPKFQTLTFLSPNQEYTIPNQELIKLLPVIASFIMKRTAEIHPSKTDGQDPSVHDRTTGDDDDDVSGDVTTGGGSGVQARRRTTARRHERRAPARRKRRGELTGDQNGGGRSTDGDGVEEEAAATFGLTTMAVLRRSTATMEGRTRTATRRRPRRRPSRATATTRATTTHGWSDGDDGGARSHGARALRAKRDEGEGCDNRDGRRLRPPQRRGRRLRSPASTAPWLTPPPSTAPVYESPEVGGGKRLREGTTVEAVVVEAAATSTLDETGERRARDGEEGSDERRGFFRGPLLLHSTRACAGGDDELHGAGGCGSEVASIPRGLFFLPYGPSPSAVLARLRPMPNGRTRDVGRPSDVASARGSGSKFGSDEFELL</sequence>
<feature type="region of interest" description="Disordered" evidence="1">
    <location>
        <begin position="528"/>
        <end position="562"/>
    </location>
</feature>
<feature type="region of interest" description="Disordered" evidence="1">
    <location>
        <begin position="316"/>
        <end position="432"/>
    </location>
</feature>
<feature type="compositionally biased region" description="Basic residues" evidence="1">
    <location>
        <begin position="393"/>
        <end position="404"/>
    </location>
</feature>
<feature type="compositionally biased region" description="Basic and acidic residues" evidence="1">
    <location>
        <begin position="377"/>
        <end position="392"/>
    </location>
</feature>
<dbReference type="Proteomes" id="UP000000763">
    <property type="component" value="Chromosome 5"/>
</dbReference>
<proteinExistence type="predicted"/>
<accession>Q65XG7</accession>
<dbReference type="AlphaFoldDB" id="Q65XG7"/>
<protein>
    <submittedName>
        <fullName evidence="2">Uncharacterized protein</fullName>
    </submittedName>
</protein>
<feature type="region of interest" description="Disordered" evidence="1">
    <location>
        <begin position="228"/>
        <end position="304"/>
    </location>
</feature>
<dbReference type="EMBL" id="AC105767">
    <property type="protein sequence ID" value="AAU43950.1"/>
    <property type="molecule type" value="Genomic_DNA"/>
</dbReference>
<feature type="compositionally biased region" description="Basic residues" evidence="1">
    <location>
        <begin position="334"/>
        <end position="345"/>
    </location>
</feature>
<reference evidence="3" key="2">
    <citation type="journal article" date="2008" name="Nucleic Acids Res.">
        <title>The rice annotation project database (RAP-DB): 2008 update.</title>
        <authorList>
            <consortium name="The rice annotation project (RAP)"/>
        </authorList>
    </citation>
    <scope>GENOME REANNOTATION</scope>
    <source>
        <strain evidence="3">cv. Nipponbare</strain>
    </source>
</reference>
<feature type="region of interest" description="Disordered" evidence="1">
    <location>
        <begin position="29"/>
        <end position="73"/>
    </location>
</feature>
<feature type="compositionally biased region" description="Basic and acidic residues" evidence="1">
    <location>
        <begin position="456"/>
        <end position="473"/>
    </location>
</feature>
<feature type="compositionally biased region" description="Basic residues" evidence="1">
    <location>
        <begin position="266"/>
        <end position="286"/>
    </location>
</feature>
<reference evidence="3" key="1">
    <citation type="journal article" date="2005" name="Nature">
        <title>The map-based sequence of the rice genome.</title>
        <authorList>
            <consortium name="International rice genome sequencing project (IRGSP)"/>
            <person name="Matsumoto T."/>
            <person name="Wu J."/>
            <person name="Kanamori H."/>
            <person name="Katayose Y."/>
            <person name="Fujisawa M."/>
            <person name="Namiki N."/>
            <person name="Mizuno H."/>
            <person name="Yamamoto K."/>
            <person name="Antonio B.A."/>
            <person name="Baba T."/>
            <person name="Sakata K."/>
            <person name="Nagamura Y."/>
            <person name="Aoki H."/>
            <person name="Arikawa K."/>
            <person name="Arita K."/>
            <person name="Bito T."/>
            <person name="Chiden Y."/>
            <person name="Fujitsuka N."/>
            <person name="Fukunaka R."/>
            <person name="Hamada M."/>
            <person name="Harada C."/>
            <person name="Hayashi A."/>
            <person name="Hijishita S."/>
            <person name="Honda M."/>
            <person name="Hosokawa S."/>
            <person name="Ichikawa Y."/>
            <person name="Idonuma A."/>
            <person name="Iijima M."/>
            <person name="Ikeda M."/>
            <person name="Ikeno M."/>
            <person name="Ito K."/>
            <person name="Ito S."/>
            <person name="Ito T."/>
            <person name="Ito Y."/>
            <person name="Ito Y."/>
            <person name="Iwabuchi A."/>
            <person name="Kamiya K."/>
            <person name="Karasawa W."/>
            <person name="Kurita K."/>
            <person name="Katagiri S."/>
            <person name="Kikuta A."/>
            <person name="Kobayashi H."/>
            <person name="Kobayashi N."/>
            <person name="Machita K."/>
            <person name="Maehara T."/>
            <person name="Masukawa M."/>
            <person name="Mizubayashi T."/>
            <person name="Mukai Y."/>
            <person name="Nagasaki H."/>
            <person name="Nagata Y."/>
            <person name="Naito S."/>
            <person name="Nakashima M."/>
            <person name="Nakama Y."/>
            <person name="Nakamichi Y."/>
            <person name="Nakamura M."/>
            <person name="Meguro A."/>
            <person name="Negishi M."/>
            <person name="Ohta I."/>
            <person name="Ohta T."/>
            <person name="Okamoto M."/>
            <person name="Ono N."/>
            <person name="Saji S."/>
            <person name="Sakaguchi M."/>
            <person name="Sakai K."/>
            <person name="Shibata M."/>
            <person name="Shimokawa T."/>
            <person name="Song J."/>
            <person name="Takazaki Y."/>
            <person name="Terasawa K."/>
            <person name="Tsugane M."/>
            <person name="Tsuji K."/>
            <person name="Ueda S."/>
            <person name="Waki K."/>
            <person name="Yamagata H."/>
            <person name="Yamamoto M."/>
            <person name="Yamamoto S."/>
            <person name="Yamane H."/>
            <person name="Yoshiki S."/>
            <person name="Yoshihara R."/>
            <person name="Yukawa K."/>
            <person name="Zhong H."/>
            <person name="Yano M."/>
            <person name="Yuan Q."/>
            <person name="Ouyang S."/>
            <person name="Liu J."/>
            <person name="Jones K.M."/>
            <person name="Gansberger K."/>
            <person name="Moffat K."/>
            <person name="Hill J."/>
            <person name="Bera J."/>
            <person name="Fadrosh D."/>
            <person name="Jin S."/>
            <person name="Johri S."/>
            <person name="Kim M."/>
            <person name="Overton L."/>
            <person name="Reardon M."/>
            <person name="Tsitrin T."/>
            <person name="Vuong H."/>
            <person name="Weaver B."/>
            <person name="Ciecko A."/>
            <person name="Tallon L."/>
            <person name="Jackson J."/>
            <person name="Pai G."/>
            <person name="Aken S.V."/>
            <person name="Utterback T."/>
            <person name="Reidmuller S."/>
            <person name="Feldblyum T."/>
            <person name="Hsiao J."/>
            <person name="Zismann V."/>
            <person name="Iobst S."/>
            <person name="de Vazeille A.R."/>
            <person name="Buell C.R."/>
            <person name="Ying K."/>
            <person name="Li Y."/>
            <person name="Lu T."/>
            <person name="Huang Y."/>
            <person name="Zhao Q."/>
            <person name="Feng Q."/>
            <person name="Zhang L."/>
            <person name="Zhu J."/>
            <person name="Weng Q."/>
            <person name="Mu J."/>
            <person name="Lu Y."/>
            <person name="Fan D."/>
            <person name="Liu Y."/>
            <person name="Guan J."/>
            <person name="Zhang Y."/>
            <person name="Yu S."/>
            <person name="Liu X."/>
            <person name="Zhang Y."/>
            <person name="Hong G."/>
            <person name="Han B."/>
            <person name="Choisne N."/>
            <person name="Demange N."/>
            <person name="Orjeda G."/>
            <person name="Samain S."/>
            <person name="Cattolico L."/>
            <person name="Pelletier E."/>
            <person name="Couloux A."/>
            <person name="Segurens B."/>
            <person name="Wincker P."/>
            <person name="D'Hont A."/>
            <person name="Scarpelli C."/>
            <person name="Weissenbach J."/>
            <person name="Salanoubat M."/>
            <person name="Quetier F."/>
            <person name="Yu Y."/>
            <person name="Kim H.R."/>
            <person name="Rambo T."/>
            <person name="Currie J."/>
            <person name="Collura K."/>
            <person name="Luo M."/>
            <person name="Yang T."/>
            <person name="Ammiraju J.S.S."/>
            <person name="Engler F."/>
            <person name="Soderlund C."/>
            <person name="Wing R.A."/>
            <person name="Palmer L.E."/>
            <person name="de la Bastide M."/>
            <person name="Spiegel L."/>
            <person name="Nascimento L."/>
            <person name="Zutavern T."/>
            <person name="O'Shaughnessy A."/>
            <person name="Dike S."/>
            <person name="Dedhia N."/>
            <person name="Preston R."/>
            <person name="Balija V."/>
            <person name="McCombie W.R."/>
            <person name="Chow T."/>
            <person name="Chen H."/>
            <person name="Chung M."/>
            <person name="Chen C."/>
            <person name="Shaw J."/>
            <person name="Wu H."/>
            <person name="Hsiao K."/>
            <person name="Chao Y."/>
            <person name="Chu M."/>
            <person name="Cheng C."/>
            <person name="Hour A."/>
            <person name="Lee P."/>
            <person name="Lin S."/>
            <person name="Lin Y."/>
            <person name="Liou J."/>
            <person name="Liu S."/>
            <person name="Hsing Y."/>
            <person name="Raghuvanshi S."/>
            <person name="Mohanty A."/>
            <person name="Bharti A.K."/>
            <person name="Gaur A."/>
            <person name="Gupta V."/>
            <person name="Kumar D."/>
            <person name="Ravi V."/>
            <person name="Vij S."/>
            <person name="Kapur A."/>
            <person name="Khurana P."/>
            <person name="Khurana P."/>
            <person name="Khurana J.P."/>
            <person name="Tyagi A.K."/>
            <person name="Gaikwad K."/>
            <person name="Singh A."/>
            <person name="Dalal V."/>
            <person name="Srivastava S."/>
            <person name="Dixit A."/>
            <person name="Pal A.K."/>
            <person name="Ghazi I.A."/>
            <person name="Yadav M."/>
            <person name="Pandit A."/>
            <person name="Bhargava A."/>
            <person name="Sureshbabu K."/>
            <person name="Batra K."/>
            <person name="Sharma T.R."/>
            <person name="Mohapatra T."/>
            <person name="Singh N.K."/>
            <person name="Messing J."/>
            <person name="Nelson A.B."/>
            <person name="Fuks G."/>
            <person name="Kavchok S."/>
            <person name="Keizer G."/>
            <person name="Linton E."/>
            <person name="Llaca V."/>
            <person name="Song R."/>
            <person name="Tanyolac B."/>
            <person name="Young S."/>
            <person name="Ho-Il K."/>
            <person name="Hahn J.H."/>
            <person name="Sangsakoo G."/>
            <person name="Vanavichit A."/>
            <person name="de Mattos Luiz.A.T."/>
            <person name="Zimmer P.D."/>
            <person name="Malone G."/>
            <person name="Dellagostin O."/>
            <person name="de Oliveira A.C."/>
            <person name="Bevan M."/>
            <person name="Bancroft I."/>
            <person name="Minx P."/>
            <person name="Cordum H."/>
            <person name="Wilson R."/>
            <person name="Cheng Z."/>
            <person name="Jin W."/>
            <person name="Jiang J."/>
            <person name="Leong S.A."/>
            <person name="Iwama H."/>
            <person name="Gojobori T."/>
            <person name="Itoh T."/>
            <person name="Niimura Y."/>
            <person name="Fujii Y."/>
            <person name="Habara T."/>
            <person name="Sakai H."/>
            <person name="Sato Y."/>
            <person name="Wilson G."/>
            <person name="Kumar K."/>
            <person name="McCouch S."/>
            <person name="Juretic N."/>
            <person name="Hoen D."/>
            <person name="Wright S."/>
            <person name="Bruskiewich R."/>
            <person name="Bureau T."/>
            <person name="Miyao A."/>
            <person name="Hirochika H."/>
            <person name="Nishikawa T."/>
            <person name="Kadowaki K."/>
            <person name="Sugiura M."/>
            <person name="Burr B."/>
            <person name="Sasaki T."/>
        </authorList>
    </citation>
    <scope>NUCLEOTIDE SEQUENCE [LARGE SCALE GENOMIC DNA]</scope>
    <source>
        <strain evidence="3">cv. Nipponbare</strain>
    </source>
</reference>
<evidence type="ECO:0000313" key="2">
    <source>
        <dbReference type="EMBL" id="AAU43950.1"/>
    </source>
</evidence>
<name>Q65XG7_ORYSJ</name>
<feature type="region of interest" description="Disordered" evidence="1">
    <location>
        <begin position="452"/>
        <end position="473"/>
    </location>
</feature>